<dbReference type="Proteomes" id="UP001219525">
    <property type="component" value="Unassembled WGS sequence"/>
</dbReference>
<accession>A0AAD7E5D3</accession>
<comment type="caution">
    <text evidence="2">The sequence shown here is derived from an EMBL/GenBank/DDBJ whole genome shotgun (WGS) entry which is preliminary data.</text>
</comment>
<organism evidence="2 3">
    <name type="scientific">Mycena pura</name>
    <dbReference type="NCBI Taxonomy" id="153505"/>
    <lineage>
        <taxon>Eukaryota</taxon>
        <taxon>Fungi</taxon>
        <taxon>Dikarya</taxon>
        <taxon>Basidiomycota</taxon>
        <taxon>Agaricomycotina</taxon>
        <taxon>Agaricomycetes</taxon>
        <taxon>Agaricomycetidae</taxon>
        <taxon>Agaricales</taxon>
        <taxon>Marasmiineae</taxon>
        <taxon>Mycenaceae</taxon>
        <taxon>Mycena</taxon>
    </lineage>
</organism>
<name>A0AAD7E5D3_9AGAR</name>
<feature type="region of interest" description="Disordered" evidence="1">
    <location>
        <begin position="177"/>
        <end position="198"/>
    </location>
</feature>
<reference evidence="2" key="1">
    <citation type="submission" date="2023-03" db="EMBL/GenBank/DDBJ databases">
        <title>Massive genome expansion in bonnet fungi (Mycena s.s.) driven by repeated elements and novel gene families across ecological guilds.</title>
        <authorList>
            <consortium name="Lawrence Berkeley National Laboratory"/>
            <person name="Harder C.B."/>
            <person name="Miyauchi S."/>
            <person name="Viragh M."/>
            <person name="Kuo A."/>
            <person name="Thoen E."/>
            <person name="Andreopoulos B."/>
            <person name="Lu D."/>
            <person name="Skrede I."/>
            <person name="Drula E."/>
            <person name="Henrissat B."/>
            <person name="Morin E."/>
            <person name="Kohler A."/>
            <person name="Barry K."/>
            <person name="LaButti K."/>
            <person name="Morin E."/>
            <person name="Salamov A."/>
            <person name="Lipzen A."/>
            <person name="Mereny Z."/>
            <person name="Hegedus B."/>
            <person name="Baldrian P."/>
            <person name="Stursova M."/>
            <person name="Weitz H."/>
            <person name="Taylor A."/>
            <person name="Grigoriev I.V."/>
            <person name="Nagy L.G."/>
            <person name="Martin F."/>
            <person name="Kauserud H."/>
        </authorList>
    </citation>
    <scope>NUCLEOTIDE SEQUENCE</scope>
    <source>
        <strain evidence="2">9144</strain>
    </source>
</reference>
<gene>
    <name evidence="2" type="ORF">GGX14DRAFT_553497</name>
</gene>
<evidence type="ECO:0000313" key="3">
    <source>
        <dbReference type="Proteomes" id="UP001219525"/>
    </source>
</evidence>
<proteinExistence type="predicted"/>
<protein>
    <submittedName>
        <fullName evidence="2">Uncharacterized protein</fullName>
    </submittedName>
</protein>
<sequence>MSQQSQRRVDIFSASSLLAHSIQYPLVLTLQYPCNDRRPCTASLVATVELHSERPAVVAFVAQKLIQGSSFHIYNYSFDGKRMGSAIKTQQCCTNLPFTFETDAKTGKVFFCKTVGDATWYELPPGQGALNGQPPFVVQAALATQVSNQPFVPPGGPSKPIQHTLKDYDVSIRPVPGPSTAIPVDPTPPKQIDAEPLPKNNVDRRCRLISTQPIVHVKAQCVSPNN</sequence>
<dbReference type="EMBL" id="JARJCW010000001">
    <property type="protein sequence ID" value="KAJ7230000.1"/>
    <property type="molecule type" value="Genomic_DNA"/>
</dbReference>
<dbReference type="AlphaFoldDB" id="A0AAD7E5D3"/>
<evidence type="ECO:0000256" key="1">
    <source>
        <dbReference type="SAM" id="MobiDB-lite"/>
    </source>
</evidence>
<keyword evidence="3" id="KW-1185">Reference proteome</keyword>
<evidence type="ECO:0000313" key="2">
    <source>
        <dbReference type="EMBL" id="KAJ7230000.1"/>
    </source>
</evidence>